<protein>
    <submittedName>
        <fullName evidence="1">Uncharacterized protein</fullName>
    </submittedName>
</protein>
<keyword evidence="2" id="KW-1185">Reference proteome</keyword>
<proteinExistence type="predicted"/>
<gene>
    <name evidence="1" type="ORF">M5K25_012920</name>
</gene>
<accession>A0ABD0UZ15</accession>
<sequence length="94" mass="10168">MLQHNTYSLARWKYTIQTITNAGCSDSGSWPISYSGCSDSQGCSVSCAGLRFLPRLPVPWPLPAISMIDFLGSVRHFQGLFGLTADPSTPLPSC</sequence>
<organism evidence="1 2">
    <name type="scientific">Dendrobium thyrsiflorum</name>
    <name type="common">Pinecone-like raceme dendrobium</name>
    <name type="synonym">Orchid</name>
    <dbReference type="NCBI Taxonomy" id="117978"/>
    <lineage>
        <taxon>Eukaryota</taxon>
        <taxon>Viridiplantae</taxon>
        <taxon>Streptophyta</taxon>
        <taxon>Embryophyta</taxon>
        <taxon>Tracheophyta</taxon>
        <taxon>Spermatophyta</taxon>
        <taxon>Magnoliopsida</taxon>
        <taxon>Liliopsida</taxon>
        <taxon>Asparagales</taxon>
        <taxon>Orchidaceae</taxon>
        <taxon>Epidendroideae</taxon>
        <taxon>Malaxideae</taxon>
        <taxon>Dendrobiinae</taxon>
        <taxon>Dendrobium</taxon>
    </lineage>
</organism>
<evidence type="ECO:0000313" key="1">
    <source>
        <dbReference type="EMBL" id="KAL0917825.1"/>
    </source>
</evidence>
<reference evidence="1 2" key="1">
    <citation type="journal article" date="2024" name="Plant Biotechnol. J.">
        <title>Dendrobium thyrsiflorum genome and its molecular insights into genes involved in important horticultural traits.</title>
        <authorList>
            <person name="Chen B."/>
            <person name="Wang J.Y."/>
            <person name="Zheng P.J."/>
            <person name="Li K.L."/>
            <person name="Liang Y.M."/>
            <person name="Chen X.F."/>
            <person name="Zhang C."/>
            <person name="Zhao X."/>
            <person name="He X."/>
            <person name="Zhang G.Q."/>
            <person name="Liu Z.J."/>
            <person name="Xu Q."/>
        </authorList>
    </citation>
    <scope>NUCLEOTIDE SEQUENCE [LARGE SCALE GENOMIC DNA]</scope>
    <source>
        <strain evidence="1">GZMU011</strain>
    </source>
</reference>
<name>A0ABD0UZ15_DENTH</name>
<evidence type="ECO:0000313" key="2">
    <source>
        <dbReference type="Proteomes" id="UP001552299"/>
    </source>
</evidence>
<dbReference type="Proteomes" id="UP001552299">
    <property type="component" value="Unassembled WGS sequence"/>
</dbReference>
<dbReference type="EMBL" id="JANQDX010000010">
    <property type="protein sequence ID" value="KAL0917825.1"/>
    <property type="molecule type" value="Genomic_DNA"/>
</dbReference>
<comment type="caution">
    <text evidence="1">The sequence shown here is derived from an EMBL/GenBank/DDBJ whole genome shotgun (WGS) entry which is preliminary data.</text>
</comment>
<dbReference type="AlphaFoldDB" id="A0ABD0UZ15"/>